<dbReference type="KEGG" id="acre:ACRYA_a0083"/>
<dbReference type="GeneID" id="39475556"/>
<accession>A0AAD0TYV6</accession>
<evidence type="ECO:0008006" key="4">
    <source>
        <dbReference type="Google" id="ProtNLM"/>
    </source>
</evidence>
<dbReference type="AlphaFoldDB" id="A0AAD0TYV6"/>
<keyword evidence="2" id="KW-0614">Plasmid</keyword>
<gene>
    <name evidence="2" type="ORF">ACRYA_a0083</name>
</gene>
<keyword evidence="1" id="KW-0812">Transmembrane</keyword>
<keyword evidence="1" id="KW-0472">Membrane</keyword>
<feature type="transmembrane region" description="Helical" evidence="1">
    <location>
        <begin position="12"/>
        <end position="30"/>
    </location>
</feature>
<name>A0AAD0TYV6_9BACT</name>
<geneLocation type="plasmid" evidence="3">
    <name>pacry43158</name>
</geneLocation>
<dbReference type="RefSeq" id="WP_105918268.1">
    <property type="nucleotide sequence ID" value="NZ_CP021073.1"/>
</dbReference>
<organism evidence="2 3">
    <name type="scientific">Aliarcobacter cryaerophilus ATCC 43158</name>
    <dbReference type="NCBI Taxonomy" id="1032070"/>
    <lineage>
        <taxon>Bacteria</taxon>
        <taxon>Pseudomonadati</taxon>
        <taxon>Campylobacterota</taxon>
        <taxon>Epsilonproteobacteria</taxon>
        <taxon>Campylobacterales</taxon>
        <taxon>Arcobacteraceae</taxon>
        <taxon>Aliarcobacter</taxon>
    </lineage>
</organism>
<sequence length="180" mass="21616">MTSIKSKKAFTIIEMIIVVIIIFTVYYLVFTNNSFGIKEEKKEINLLNLREFLLSNFIFKKELSFICIEDSFSCFIKIDGELNKDFKIDNFFKVKPKIYEYSEYLIEKNFYDLRIDNFTYDVIFEFRIDDDYKTNDFILDTLISNVYVFNSIFSKPIEYKTIEDILGDFEKKQNEVMDAF</sequence>
<keyword evidence="1" id="KW-1133">Transmembrane helix</keyword>
<evidence type="ECO:0000256" key="1">
    <source>
        <dbReference type="SAM" id="Phobius"/>
    </source>
</evidence>
<proteinExistence type="predicted"/>
<evidence type="ECO:0000313" key="2">
    <source>
        <dbReference type="EMBL" id="AYJ81208.1"/>
    </source>
</evidence>
<reference evidence="2 3" key="1">
    <citation type="submission" date="2018-10" db="EMBL/GenBank/DDBJ databases">
        <title>Complete genome sequences of Arcobacter cryaerophilus strains ATCC 43158 and ATCC 49615.</title>
        <authorList>
            <person name="Miller W.G."/>
            <person name="Yee E."/>
            <person name="Bono J.L."/>
        </authorList>
    </citation>
    <scope>NUCLEOTIDE SEQUENCE [LARGE SCALE GENOMIC DNA]</scope>
    <source>
        <strain evidence="2 3">ATCC 43158</strain>
        <plasmid evidence="3">pacry43158</plasmid>
    </source>
</reference>
<dbReference type="EMBL" id="CP032824">
    <property type="protein sequence ID" value="AYJ81208.1"/>
    <property type="molecule type" value="Genomic_DNA"/>
</dbReference>
<protein>
    <recommendedName>
        <fullName evidence="4">Prepilin-type cleavage/methylation domain-containing protein</fullName>
    </recommendedName>
</protein>
<dbReference type="Proteomes" id="UP000273809">
    <property type="component" value="Plasmid pACRY43158"/>
</dbReference>
<evidence type="ECO:0000313" key="3">
    <source>
        <dbReference type="Proteomes" id="UP000273809"/>
    </source>
</evidence>